<accession>A0A8H7IT85</accession>
<dbReference type="OrthoDB" id="191139at2759"/>
<dbReference type="InterPro" id="IPR052895">
    <property type="entry name" value="HetReg/Transcr_Mod"/>
</dbReference>
<dbReference type="EMBL" id="RZGK01000023">
    <property type="protein sequence ID" value="KAF9690508.1"/>
    <property type="molecule type" value="Genomic_DNA"/>
</dbReference>
<dbReference type="InterPro" id="IPR002347">
    <property type="entry name" value="SDR_fam"/>
</dbReference>
<dbReference type="InterPro" id="IPR036291">
    <property type="entry name" value="NAD(P)-bd_dom_sf"/>
</dbReference>
<dbReference type="PANTHER" id="PTHR24148:SF73">
    <property type="entry name" value="HET DOMAIN PROTEIN (AFU_ORTHOLOGUE AFUA_8G01020)"/>
    <property type="match status" value="1"/>
</dbReference>
<dbReference type="Pfam" id="PF00106">
    <property type="entry name" value="adh_short"/>
    <property type="match status" value="1"/>
</dbReference>
<dbReference type="Pfam" id="PF06985">
    <property type="entry name" value="HET"/>
    <property type="match status" value="1"/>
</dbReference>
<dbReference type="Gene3D" id="3.40.50.720">
    <property type="entry name" value="NAD(P)-binding Rossmann-like Domain"/>
    <property type="match status" value="1"/>
</dbReference>
<comment type="caution">
    <text evidence="2">The sequence shown here is derived from an EMBL/GenBank/DDBJ whole genome shotgun (WGS) entry which is preliminary data.</text>
</comment>
<dbReference type="PANTHER" id="PTHR24148">
    <property type="entry name" value="ANKYRIN REPEAT DOMAIN-CONTAINING PROTEIN 39 HOMOLOG-RELATED"/>
    <property type="match status" value="1"/>
</dbReference>
<organism evidence="2 3">
    <name type="scientific">Ascochyta lentis</name>
    <dbReference type="NCBI Taxonomy" id="205686"/>
    <lineage>
        <taxon>Eukaryota</taxon>
        <taxon>Fungi</taxon>
        <taxon>Dikarya</taxon>
        <taxon>Ascomycota</taxon>
        <taxon>Pezizomycotina</taxon>
        <taxon>Dothideomycetes</taxon>
        <taxon>Pleosporomycetidae</taxon>
        <taxon>Pleosporales</taxon>
        <taxon>Pleosporineae</taxon>
        <taxon>Didymellaceae</taxon>
        <taxon>Ascochyta</taxon>
    </lineage>
</organism>
<proteinExistence type="predicted"/>
<dbReference type="AlphaFoldDB" id="A0A8H7IT85"/>
<protein>
    <recommendedName>
        <fullName evidence="1">Heterokaryon incompatibility domain-containing protein</fullName>
    </recommendedName>
</protein>
<gene>
    <name evidence="2" type="ORF">EKO04_011302</name>
</gene>
<dbReference type="Proteomes" id="UP000651452">
    <property type="component" value="Unassembled WGS sequence"/>
</dbReference>
<feature type="domain" description="Heterokaryon incompatibility" evidence="1">
    <location>
        <begin position="49"/>
        <end position="216"/>
    </location>
</feature>
<sequence length="1002" mass="113922">MDRHALFTHEPLDRSLSQIRLISIFPEAEGPVRCTVKHIDLDTNPTPDYRALSYTWGPPSPSYEIYINGRLLIVRLNLYEFLLTFRKRLYKFRGGESYEDELQWLWIDQICIDQSVIEERNHQVRMMSSIYKRATYVYVWLGSSDERTEAAMQTVKSGFRRYHDNKYTLATKARHRSGIEKSSPIGRVQEMKAGSIEALRRFFQNPYWKRLWIVQEVMLARYIRIMCGDTLLSWEELRRFCVSGRSYLPPDATSGIPAQVVWLAEHALSAKEYSYISLLRTFSKTECQYPRDKVYGFQGLLVKKDQTSIDYSKSVGAVFIDAASTLARGARAVAMTSYRTIVQEFDCCRTIPELFGDICMAFRKEQESRIRFELFEALVELEDQMSLGFTRRSETVAMDTVMKEINAIWTHLASVYARDYERYHGHQQTQPALTTEEAIKRMLDHQLDVSDQKESSEILAALYEQLALILGHIAHDLHIPARLRVKHTWLNDVEDPRPVVDPRYPERHQERTMKTFEVFAAMEEFRSFVESTTRHMITDTWQYDLVVSAYFRFLGSGRDTSCATIANINGAHLTIKLRSLVNSARITEVKTVFRRSSSSQGSLILAITTDAVPVLNTTAQQWDLSFDFDLNFSQQTGTVTYGTCIIFRAEKPHKRLESQHTPEYALAQDVPQRSLPIMSSPLPYNRQNALASSIAADNAAYIEGKIILTTGVTQGGLGATFVEAIAQYKPRLLILAGRSEQKVQATIEKIRSNGKSSDVEIKILELDLASQKHVRQAAEKVLAWEDVQHIDVLVNSAGVMAGLYKTTQEGIELQFGSNHIGHFLFTNLLLPKILASSNPRIVNVARDGHRFGGVRFEDWNFQDGKVYEQWEAYGQSKTANILFSRALAEKLGQKGLKTYSLHPGVAFGTSLAPQGLGDEDLASLAAKDKEIGWNRELDVKNLDECSATHVVAAFDPRLDAYNGVYLENGNLSDDLQPTATNPADVEKLWKLSEKLVGQEFVY</sequence>
<evidence type="ECO:0000313" key="3">
    <source>
        <dbReference type="Proteomes" id="UP000651452"/>
    </source>
</evidence>
<reference evidence="2" key="2">
    <citation type="submission" date="2020-09" db="EMBL/GenBank/DDBJ databases">
        <title>Reference genome assembly for Australian Ascochyta lentis isolate Al4.</title>
        <authorList>
            <person name="Lee R.C."/>
            <person name="Farfan-Caceres L.M."/>
            <person name="Debler J.W."/>
            <person name="Williams A.H."/>
            <person name="Henares B.M."/>
        </authorList>
    </citation>
    <scope>NUCLEOTIDE SEQUENCE</scope>
    <source>
        <strain evidence="2">Al4</strain>
    </source>
</reference>
<keyword evidence="3" id="KW-1185">Reference proteome</keyword>
<reference evidence="2" key="1">
    <citation type="submission" date="2018-12" db="EMBL/GenBank/DDBJ databases">
        <authorList>
            <person name="Syme R.A."/>
            <person name="Farfan-Caceres L."/>
            <person name="Lichtenzveig J."/>
        </authorList>
    </citation>
    <scope>NUCLEOTIDE SEQUENCE</scope>
    <source>
        <strain evidence="2">Al4</strain>
    </source>
</reference>
<evidence type="ECO:0000259" key="1">
    <source>
        <dbReference type="Pfam" id="PF06985"/>
    </source>
</evidence>
<name>A0A8H7IT85_9PLEO</name>
<evidence type="ECO:0000313" key="2">
    <source>
        <dbReference type="EMBL" id="KAF9690508.1"/>
    </source>
</evidence>
<dbReference type="SUPFAM" id="SSF51735">
    <property type="entry name" value="NAD(P)-binding Rossmann-fold domains"/>
    <property type="match status" value="1"/>
</dbReference>
<dbReference type="InterPro" id="IPR010730">
    <property type="entry name" value="HET"/>
</dbReference>